<dbReference type="AlphaFoldDB" id="A0A510Y002"/>
<evidence type="ECO:0000313" key="2">
    <source>
        <dbReference type="Proteomes" id="UP000321419"/>
    </source>
</evidence>
<organism evidence="1 2">
    <name type="scientific">Pseudoalteromonas espejiana</name>
    <dbReference type="NCBI Taxonomy" id="28107"/>
    <lineage>
        <taxon>Bacteria</taxon>
        <taxon>Pseudomonadati</taxon>
        <taxon>Pseudomonadota</taxon>
        <taxon>Gammaproteobacteria</taxon>
        <taxon>Alteromonadales</taxon>
        <taxon>Pseudoalteromonadaceae</taxon>
        <taxon>Pseudoalteromonas</taxon>
    </lineage>
</organism>
<comment type="caution">
    <text evidence="1">The sequence shown here is derived from an EMBL/GenBank/DDBJ whole genome shotgun (WGS) entry which is preliminary data.</text>
</comment>
<accession>A0A510Y002</accession>
<dbReference type="EMBL" id="BJUM01000046">
    <property type="protein sequence ID" value="GEK56642.1"/>
    <property type="molecule type" value="Genomic_DNA"/>
</dbReference>
<dbReference type="Proteomes" id="UP000321419">
    <property type="component" value="Unassembled WGS sequence"/>
</dbReference>
<dbReference type="Gene3D" id="3.40.50.150">
    <property type="entry name" value="Vaccinia Virus protein VP39"/>
    <property type="match status" value="1"/>
</dbReference>
<evidence type="ECO:0008006" key="3">
    <source>
        <dbReference type="Google" id="ProtNLM"/>
    </source>
</evidence>
<gene>
    <name evidence="1" type="ORF">PES01_34870</name>
</gene>
<dbReference type="SUPFAM" id="SSF53335">
    <property type="entry name" value="S-adenosyl-L-methionine-dependent methyltransferases"/>
    <property type="match status" value="1"/>
</dbReference>
<sequence length="229" mass="26009">MAQTNHTDITIQGVMNLNHNEQLLIAVNQCMLLFLLKSAQPLKILNLGLGTAGIERAITHLYKNTPFINELALFESVEINPDMLSIAKQYFKLPNNHPVHLQNAEHFIQHCNTQYNVITIDIFSGDIHQGFLSSDSFWQNVCACCNAQAQILINLNPKTGQELQTLLVMLRQYFKCIALIEFNEYKNIVVMLSNQSLIHVNKDEIKHAALFKTIAPSLHSDINSIYHIE</sequence>
<reference evidence="1 2" key="1">
    <citation type="submission" date="2019-07" db="EMBL/GenBank/DDBJ databases">
        <title>Whole genome shotgun sequence of Pseudoalteromonas espejiana NBRC 102222.</title>
        <authorList>
            <person name="Hosoyama A."/>
            <person name="Uohara A."/>
            <person name="Ohji S."/>
            <person name="Ichikawa N."/>
        </authorList>
    </citation>
    <scope>NUCLEOTIDE SEQUENCE [LARGE SCALE GENOMIC DNA]</scope>
    <source>
        <strain evidence="1 2">NBRC 102222</strain>
    </source>
</reference>
<proteinExistence type="predicted"/>
<evidence type="ECO:0000313" key="1">
    <source>
        <dbReference type="EMBL" id="GEK56642.1"/>
    </source>
</evidence>
<protein>
    <recommendedName>
        <fullName evidence="3">Spermidine synthase</fullName>
    </recommendedName>
</protein>
<dbReference type="RefSeq" id="WP_245852050.1">
    <property type="nucleotide sequence ID" value="NZ_BJUM01000046.1"/>
</dbReference>
<keyword evidence="2" id="KW-1185">Reference proteome</keyword>
<name>A0A510Y002_9GAMM</name>
<dbReference type="InterPro" id="IPR029063">
    <property type="entry name" value="SAM-dependent_MTases_sf"/>
</dbReference>